<evidence type="ECO:0000256" key="1">
    <source>
        <dbReference type="ARBA" id="ARBA00022737"/>
    </source>
</evidence>
<protein>
    <submittedName>
        <fullName evidence="3">CC-NBS-LRR resistance protein</fullName>
    </submittedName>
</protein>
<proteinExistence type="predicted"/>
<dbReference type="PANTHER" id="PTHR47186:SF18">
    <property type="entry name" value="RX N-TERMINAL DOMAIN-CONTAINING PROTEIN"/>
    <property type="match status" value="1"/>
</dbReference>
<name>A0A392PH81_9FABA</name>
<dbReference type="InterPro" id="IPR055414">
    <property type="entry name" value="LRR_R13L4/SHOC2-like"/>
</dbReference>
<comment type="caution">
    <text evidence="3">The sequence shown here is derived from an EMBL/GenBank/DDBJ whole genome shotgun (WGS) entry which is preliminary data.</text>
</comment>
<keyword evidence="1" id="KW-0677">Repeat</keyword>
<feature type="domain" description="Disease resistance R13L4/SHOC-2-like LRR" evidence="2">
    <location>
        <begin position="20"/>
        <end position="182"/>
    </location>
</feature>
<dbReference type="Proteomes" id="UP000265520">
    <property type="component" value="Unassembled WGS sequence"/>
</dbReference>
<keyword evidence="4" id="KW-1185">Reference proteome</keyword>
<evidence type="ECO:0000259" key="2">
    <source>
        <dbReference type="Pfam" id="PF23598"/>
    </source>
</evidence>
<dbReference type="AlphaFoldDB" id="A0A392PH81"/>
<dbReference type="InterPro" id="IPR032675">
    <property type="entry name" value="LRR_dom_sf"/>
</dbReference>
<dbReference type="PANTHER" id="PTHR47186">
    <property type="entry name" value="LEUCINE-RICH REPEAT-CONTAINING PROTEIN 57"/>
    <property type="match status" value="1"/>
</dbReference>
<organism evidence="3 4">
    <name type="scientific">Trifolium medium</name>
    <dbReference type="NCBI Taxonomy" id="97028"/>
    <lineage>
        <taxon>Eukaryota</taxon>
        <taxon>Viridiplantae</taxon>
        <taxon>Streptophyta</taxon>
        <taxon>Embryophyta</taxon>
        <taxon>Tracheophyta</taxon>
        <taxon>Spermatophyta</taxon>
        <taxon>Magnoliopsida</taxon>
        <taxon>eudicotyledons</taxon>
        <taxon>Gunneridae</taxon>
        <taxon>Pentapetalae</taxon>
        <taxon>rosids</taxon>
        <taxon>fabids</taxon>
        <taxon>Fabales</taxon>
        <taxon>Fabaceae</taxon>
        <taxon>Papilionoideae</taxon>
        <taxon>50 kb inversion clade</taxon>
        <taxon>NPAAA clade</taxon>
        <taxon>Hologalegina</taxon>
        <taxon>IRL clade</taxon>
        <taxon>Trifolieae</taxon>
        <taxon>Trifolium</taxon>
    </lineage>
</organism>
<evidence type="ECO:0000313" key="4">
    <source>
        <dbReference type="Proteomes" id="UP000265520"/>
    </source>
</evidence>
<dbReference type="Gene3D" id="3.80.10.10">
    <property type="entry name" value="Ribonuclease Inhibitor"/>
    <property type="match status" value="1"/>
</dbReference>
<dbReference type="SUPFAM" id="SSF52058">
    <property type="entry name" value="L domain-like"/>
    <property type="match status" value="1"/>
</dbReference>
<feature type="non-terminal residue" evidence="3">
    <location>
        <position position="230"/>
    </location>
</feature>
<sequence length="230" mass="25788">MKQLHALSLSNYGNIIELPKSIGNLKYLRYLNLSQTSIQRLPSETCKLYNLQTLLLSYCYRLTELPKDIGKLVNLRHLDIRGTLLTDMPVQISKLENLQTLSDFVVSSVQDVGLKIADMGKYTHLRGSLSISGLQNVTDPSHAFQANLVMKNQIEELALKWSFTTPSNSQMQTWSNTMSIPQIPSVAFEQCLSTIKSSDATPSNSRIQRAVLEQLHPSTNLKNLTIFGYG</sequence>
<accession>A0A392PH81</accession>
<reference evidence="3 4" key="1">
    <citation type="journal article" date="2018" name="Front. Plant Sci.">
        <title>Red Clover (Trifolium pratense) and Zigzag Clover (T. medium) - A Picture of Genomic Similarities and Differences.</title>
        <authorList>
            <person name="Dluhosova J."/>
            <person name="Istvanek J."/>
            <person name="Nedelnik J."/>
            <person name="Repkova J."/>
        </authorList>
    </citation>
    <scope>NUCLEOTIDE SEQUENCE [LARGE SCALE GENOMIC DNA]</scope>
    <source>
        <strain evidence="4">cv. 10/8</strain>
        <tissue evidence="3">Leaf</tissue>
    </source>
</reference>
<dbReference type="Pfam" id="PF23598">
    <property type="entry name" value="LRR_14"/>
    <property type="match status" value="1"/>
</dbReference>
<dbReference type="EMBL" id="LXQA010077129">
    <property type="protein sequence ID" value="MCI10656.1"/>
    <property type="molecule type" value="Genomic_DNA"/>
</dbReference>
<evidence type="ECO:0000313" key="3">
    <source>
        <dbReference type="EMBL" id="MCI10656.1"/>
    </source>
</evidence>